<dbReference type="InterPro" id="IPR005247">
    <property type="entry name" value="YbhB_YbcL/LppC-like"/>
</dbReference>
<dbReference type="InterPro" id="IPR008914">
    <property type="entry name" value="PEBP"/>
</dbReference>
<dbReference type="Proteomes" id="UP000569329">
    <property type="component" value="Unassembled WGS sequence"/>
</dbReference>
<dbReference type="Pfam" id="PF01161">
    <property type="entry name" value="PBP"/>
    <property type="match status" value="1"/>
</dbReference>
<organism evidence="3 4">
    <name type="scientific">Halosaccharopolyspora lacisalsi</name>
    <dbReference type="NCBI Taxonomy" id="1000566"/>
    <lineage>
        <taxon>Bacteria</taxon>
        <taxon>Bacillati</taxon>
        <taxon>Actinomycetota</taxon>
        <taxon>Actinomycetes</taxon>
        <taxon>Pseudonocardiales</taxon>
        <taxon>Pseudonocardiaceae</taxon>
        <taxon>Halosaccharopolyspora</taxon>
    </lineage>
</organism>
<name>A0A839DUU0_9PSEU</name>
<feature type="compositionally biased region" description="Acidic residues" evidence="2">
    <location>
        <begin position="22"/>
        <end position="34"/>
    </location>
</feature>
<dbReference type="PANTHER" id="PTHR30289:SF1">
    <property type="entry name" value="PEBP (PHOSPHATIDYLETHANOLAMINE-BINDING PROTEIN) FAMILY PROTEIN"/>
    <property type="match status" value="1"/>
</dbReference>
<reference evidence="3 4" key="1">
    <citation type="submission" date="2020-07" db="EMBL/GenBank/DDBJ databases">
        <title>Sequencing the genomes of 1000 actinobacteria strains.</title>
        <authorList>
            <person name="Klenk H.-P."/>
        </authorList>
    </citation>
    <scope>NUCLEOTIDE SEQUENCE [LARGE SCALE GENOMIC DNA]</scope>
    <source>
        <strain evidence="3 4">DSM 45975</strain>
    </source>
</reference>
<feature type="compositionally biased region" description="Basic and acidic residues" evidence="2">
    <location>
        <begin position="1"/>
        <end position="21"/>
    </location>
</feature>
<feature type="region of interest" description="Disordered" evidence="2">
    <location>
        <begin position="1"/>
        <end position="105"/>
    </location>
</feature>
<dbReference type="AlphaFoldDB" id="A0A839DUU0"/>
<protein>
    <recommendedName>
        <fullName evidence="5">YbhB/YbcL family Raf kinase inhibitor-like protein</fullName>
    </recommendedName>
</protein>
<evidence type="ECO:0000256" key="2">
    <source>
        <dbReference type="SAM" id="MobiDB-lite"/>
    </source>
</evidence>
<dbReference type="CDD" id="cd00865">
    <property type="entry name" value="PEBP_bact_arch"/>
    <property type="match status" value="1"/>
</dbReference>
<gene>
    <name evidence="3" type="ORF">FHX42_002160</name>
</gene>
<proteinExistence type="inferred from homology"/>
<evidence type="ECO:0000256" key="1">
    <source>
        <dbReference type="ARBA" id="ARBA00007120"/>
    </source>
</evidence>
<comment type="similarity">
    <text evidence="1">Belongs to the UPF0098 family.</text>
</comment>
<dbReference type="InterPro" id="IPR036610">
    <property type="entry name" value="PEBP-like_sf"/>
</dbReference>
<dbReference type="SUPFAM" id="SSF49777">
    <property type="entry name" value="PEBP-like"/>
    <property type="match status" value="1"/>
</dbReference>
<evidence type="ECO:0000313" key="3">
    <source>
        <dbReference type="EMBL" id="MBA8824813.1"/>
    </source>
</evidence>
<dbReference type="Gene3D" id="3.90.280.10">
    <property type="entry name" value="PEBP-like"/>
    <property type="match status" value="1"/>
</dbReference>
<evidence type="ECO:0000313" key="4">
    <source>
        <dbReference type="Proteomes" id="UP000569329"/>
    </source>
</evidence>
<feature type="compositionally biased region" description="Basic and acidic residues" evidence="2">
    <location>
        <begin position="35"/>
        <end position="60"/>
    </location>
</feature>
<sequence length="223" mass="24307">MMPEPGSHKDDIKRTRLRNDYEGEGVPDEYADEAANDRLHRDDPLPREPRTGEPAGRRPSGEPGAKGVERDAEGGGTRLRSSTFNDHTLLPTRCSRDGENISPELGWEAVPEGTRELALLCEDPDAPSGVFVRWLMSGIPPEVTGLNEGEVPSGVTQSRNGFGELGWGGPHPPAGDEAHRYFFRVYASDRPLGLGEDSTPEDLRRALSGSELAHGNIVGLYER</sequence>
<evidence type="ECO:0008006" key="5">
    <source>
        <dbReference type="Google" id="ProtNLM"/>
    </source>
</evidence>
<comment type="caution">
    <text evidence="3">The sequence shown here is derived from an EMBL/GenBank/DDBJ whole genome shotgun (WGS) entry which is preliminary data.</text>
</comment>
<keyword evidence="4" id="KW-1185">Reference proteome</keyword>
<dbReference type="NCBIfam" id="TIGR00481">
    <property type="entry name" value="YbhB/YbcL family Raf kinase inhibitor-like protein"/>
    <property type="match status" value="1"/>
</dbReference>
<dbReference type="PANTHER" id="PTHR30289">
    <property type="entry name" value="UNCHARACTERIZED PROTEIN YBCL-RELATED"/>
    <property type="match status" value="1"/>
</dbReference>
<dbReference type="EMBL" id="JACGWZ010000002">
    <property type="protein sequence ID" value="MBA8824813.1"/>
    <property type="molecule type" value="Genomic_DNA"/>
</dbReference>
<accession>A0A839DUU0</accession>